<dbReference type="AlphaFoldDB" id="A0A7I8DK43"/>
<dbReference type="SMART" id="SM00849">
    <property type="entry name" value="Lactamase_B"/>
    <property type="match status" value="1"/>
</dbReference>
<dbReference type="RefSeq" id="WP_200758896.1">
    <property type="nucleotide sequence ID" value="NZ_AP023366.1"/>
</dbReference>
<dbReference type="InterPro" id="IPR001279">
    <property type="entry name" value="Metallo-B-lactamas"/>
</dbReference>
<name>A0A7I8DK43_9BACL</name>
<evidence type="ECO:0000313" key="4">
    <source>
        <dbReference type="Proteomes" id="UP000593802"/>
    </source>
</evidence>
<dbReference type="Gene3D" id="3.60.15.10">
    <property type="entry name" value="Ribonuclease Z/Hydroxyacylglutathione hydrolase-like"/>
    <property type="match status" value="1"/>
</dbReference>
<evidence type="ECO:0000256" key="1">
    <source>
        <dbReference type="ARBA" id="ARBA00022801"/>
    </source>
</evidence>
<proteinExistence type="predicted"/>
<dbReference type="GO" id="GO:0016787">
    <property type="term" value="F:hydrolase activity"/>
    <property type="evidence" value="ECO:0007669"/>
    <property type="project" value="UniProtKB-KW"/>
</dbReference>
<dbReference type="SUPFAM" id="SSF56281">
    <property type="entry name" value="Metallo-hydrolase/oxidoreductase"/>
    <property type="match status" value="1"/>
</dbReference>
<dbReference type="PANTHER" id="PTHR43546">
    <property type="entry name" value="UPF0173 METAL-DEPENDENT HYDROLASE MJ1163-RELATED"/>
    <property type="match status" value="1"/>
</dbReference>
<gene>
    <name evidence="3" type="ORF">skT53_32460</name>
</gene>
<dbReference type="PANTHER" id="PTHR43546:SF9">
    <property type="entry name" value="L-ASCORBATE-6-PHOSPHATE LACTONASE ULAG-RELATED"/>
    <property type="match status" value="1"/>
</dbReference>
<dbReference type="InterPro" id="IPR036866">
    <property type="entry name" value="RibonucZ/Hydroxyglut_hydro"/>
</dbReference>
<sequence>MKIRLIRHATLLLQFGSKTILIDPMFSPAGAMSATPNTSNQKANPLIDLPCAVEELTSPDAILLTHSHRDHFDDAAANLLPREIPFFCQPEDVSYIQKYGFSNVVPIEHETIRENIRIIRTGGRHGLGEIGQKMGPVSGYILSAEKEPAVYFAGDTVWCPEVESALDRQPDVVVLFAGAAQFLEGGAITMTKEDVATVCRKVPTSKVAVVHMEAWNHCLLSRQSLQEYLAKEGVMDRVVIPADGEWF</sequence>
<dbReference type="Pfam" id="PF12706">
    <property type="entry name" value="Lactamase_B_2"/>
    <property type="match status" value="1"/>
</dbReference>
<dbReference type="Proteomes" id="UP000593802">
    <property type="component" value="Chromosome"/>
</dbReference>
<evidence type="ECO:0000313" key="3">
    <source>
        <dbReference type="EMBL" id="BCJ88261.1"/>
    </source>
</evidence>
<keyword evidence="4" id="KW-1185">Reference proteome</keyword>
<accession>A0A7I8DK43</accession>
<evidence type="ECO:0000259" key="2">
    <source>
        <dbReference type="SMART" id="SM00849"/>
    </source>
</evidence>
<dbReference type="EMBL" id="AP023366">
    <property type="protein sequence ID" value="BCJ88261.1"/>
    <property type="molecule type" value="Genomic_DNA"/>
</dbReference>
<dbReference type="InterPro" id="IPR050114">
    <property type="entry name" value="UPF0173_UPF0282_UlaG_hydrolase"/>
</dbReference>
<dbReference type="KEGG" id="eff:skT53_32460"/>
<organism evidence="3 4">
    <name type="scientific">Effusibacillus dendaii</name>
    <dbReference type="NCBI Taxonomy" id="2743772"/>
    <lineage>
        <taxon>Bacteria</taxon>
        <taxon>Bacillati</taxon>
        <taxon>Bacillota</taxon>
        <taxon>Bacilli</taxon>
        <taxon>Bacillales</taxon>
        <taxon>Alicyclobacillaceae</taxon>
        <taxon>Effusibacillus</taxon>
    </lineage>
</organism>
<reference evidence="3 4" key="1">
    <citation type="submission" date="2020-08" db="EMBL/GenBank/DDBJ databases">
        <title>Complete Genome Sequence of Effusibacillus dendaii Strain skT53, Isolated from Farmland soil.</title>
        <authorList>
            <person name="Konishi T."/>
            <person name="Kawasaki H."/>
        </authorList>
    </citation>
    <scope>NUCLEOTIDE SEQUENCE [LARGE SCALE GENOMIC DNA]</scope>
    <source>
        <strain evidence="4">skT53</strain>
    </source>
</reference>
<protein>
    <submittedName>
        <fullName evidence="3">MBL fold metallo-hydrolase</fullName>
    </submittedName>
</protein>
<keyword evidence="1 3" id="KW-0378">Hydrolase</keyword>
<feature type="domain" description="Metallo-beta-lactamase" evidence="2">
    <location>
        <begin position="7"/>
        <end position="211"/>
    </location>
</feature>